<name>A0A061HAP0_9BASI</name>
<evidence type="ECO:0000313" key="12">
    <source>
        <dbReference type="EMBL" id="EPQ29085.1"/>
    </source>
</evidence>
<dbReference type="PANTHER" id="PTHR42650">
    <property type="entry name" value="TAIL-ANCHORED PROTEIN INSERTION RECEPTOR WRB"/>
    <property type="match status" value="1"/>
</dbReference>
<dbReference type="InterPro" id="IPR028945">
    <property type="entry name" value="Get1"/>
</dbReference>
<dbReference type="HAMAP" id="MF_03113">
    <property type="entry name" value="Get1"/>
    <property type="match status" value="1"/>
</dbReference>
<keyword evidence="11" id="KW-0732">Signal</keyword>
<accession>A0A061HAP0</accession>
<dbReference type="GO" id="GO:0043495">
    <property type="term" value="F:protein-membrane adaptor activity"/>
    <property type="evidence" value="ECO:0007669"/>
    <property type="project" value="TreeGrafter"/>
</dbReference>
<evidence type="ECO:0000256" key="3">
    <source>
        <dbReference type="ARBA" id="ARBA00022448"/>
    </source>
</evidence>
<dbReference type="AlphaFoldDB" id="A0A061HAP0"/>
<dbReference type="OrthoDB" id="69461at2759"/>
<feature type="topological domain" description="Lumenal" evidence="8">
    <location>
        <begin position="1"/>
        <end position="3"/>
    </location>
</feature>
<evidence type="ECO:0000256" key="10">
    <source>
        <dbReference type="SAM" id="Phobius"/>
    </source>
</evidence>
<dbReference type="GO" id="GO:0005789">
    <property type="term" value="C:endoplasmic reticulum membrane"/>
    <property type="evidence" value="ECO:0007669"/>
    <property type="project" value="UniProtKB-SubCell"/>
</dbReference>
<dbReference type="Gene3D" id="1.10.287.660">
    <property type="entry name" value="Helix hairpin bin"/>
    <property type="match status" value="1"/>
</dbReference>
<evidence type="ECO:0000256" key="2">
    <source>
        <dbReference type="ARBA" id="ARBA00010799"/>
    </source>
</evidence>
<comment type="caution">
    <text evidence="8">Lacks conserved residue(s) required for the propagation of feature annotation.</text>
</comment>
<dbReference type="GO" id="GO:0071816">
    <property type="term" value="P:tail-anchored membrane protein insertion into ER membrane"/>
    <property type="evidence" value="ECO:0007669"/>
    <property type="project" value="InterPro"/>
</dbReference>
<dbReference type="RefSeq" id="XP_007879082.1">
    <property type="nucleotide sequence ID" value="XM_007880891.1"/>
</dbReference>
<feature type="signal peptide" evidence="11">
    <location>
        <begin position="1"/>
        <end position="21"/>
    </location>
</feature>
<feature type="transmembrane region" description="Helical" evidence="10">
    <location>
        <begin position="126"/>
        <end position="145"/>
    </location>
</feature>
<evidence type="ECO:0000256" key="7">
    <source>
        <dbReference type="ARBA" id="ARBA00023136"/>
    </source>
</evidence>
<evidence type="ECO:0000256" key="11">
    <source>
        <dbReference type="SAM" id="SignalP"/>
    </source>
</evidence>
<feature type="chain" id="PRO_5001599893" evidence="11">
    <location>
        <begin position="22"/>
        <end position="248"/>
    </location>
</feature>
<gene>
    <name evidence="8" type="primary">GET1</name>
    <name evidence="12" type="ORF">PFL1_03374</name>
</gene>
<evidence type="ECO:0000256" key="1">
    <source>
        <dbReference type="ARBA" id="ARBA00004477"/>
    </source>
</evidence>
<dbReference type="Proteomes" id="UP000053664">
    <property type="component" value="Unassembled WGS sequence"/>
</dbReference>
<reference evidence="12 13" key="1">
    <citation type="journal article" date="2013" name="Plant Cell">
        <title>The transition from a phytopathogenic smut ancestor to an anamorphic biocontrol agent deciphered by comparative whole-genome analysis.</title>
        <authorList>
            <person name="Lefebvre F."/>
            <person name="Joly D.L."/>
            <person name="Labbe C."/>
            <person name="Teichmann B."/>
            <person name="Linning R."/>
            <person name="Belzile F."/>
            <person name="Bakkeren G."/>
            <person name="Belanger R.R."/>
        </authorList>
    </citation>
    <scope>NUCLEOTIDE SEQUENCE [LARGE SCALE GENOMIC DNA]</scope>
    <source>
        <strain evidence="12 13">PF-1</strain>
    </source>
</reference>
<keyword evidence="4 8" id="KW-0812">Transmembrane</keyword>
<dbReference type="Pfam" id="PF04420">
    <property type="entry name" value="CHD5"/>
    <property type="match status" value="1"/>
</dbReference>
<dbReference type="eggNOG" id="KOG4253">
    <property type="taxonomic scope" value="Eukaryota"/>
</dbReference>
<evidence type="ECO:0000256" key="5">
    <source>
        <dbReference type="ARBA" id="ARBA00022824"/>
    </source>
</evidence>
<dbReference type="InterPro" id="IPR027538">
    <property type="entry name" value="Get1_fungi"/>
</dbReference>
<keyword evidence="3 8" id="KW-0813">Transport</keyword>
<dbReference type="KEGG" id="pfp:PFL1_03374"/>
<dbReference type="HOGENOM" id="CLU_089418_0_0_1"/>
<evidence type="ECO:0000256" key="4">
    <source>
        <dbReference type="ARBA" id="ARBA00022692"/>
    </source>
</evidence>
<evidence type="ECO:0000256" key="8">
    <source>
        <dbReference type="HAMAP-Rule" id="MF_03113"/>
    </source>
</evidence>
<protein>
    <submittedName>
        <fullName evidence="12">Uncharacterized protein</fullName>
    </submittedName>
</protein>
<feature type="transmembrane region" description="Helical" evidence="10">
    <location>
        <begin position="101"/>
        <end position="119"/>
    </location>
</feature>
<proteinExistence type="inferred from homology"/>
<dbReference type="InterPro" id="IPR029012">
    <property type="entry name" value="Helix_hairpin_bin_sf"/>
</dbReference>
<comment type="subcellular location">
    <subcellularLocation>
        <location evidence="1">Endoplasmic reticulum membrane</location>
        <topology evidence="1">Multi-pass membrane protein</topology>
    </subcellularLocation>
</comment>
<feature type="compositionally biased region" description="Low complexity" evidence="9">
    <location>
        <begin position="212"/>
        <end position="226"/>
    </location>
</feature>
<evidence type="ECO:0000256" key="9">
    <source>
        <dbReference type="SAM" id="MobiDB-lite"/>
    </source>
</evidence>
<keyword evidence="5 8" id="KW-0256">Endoplasmic reticulum</keyword>
<comment type="similarity">
    <text evidence="2 8">Belongs to the WRB/GET1 family.</text>
</comment>
<dbReference type="EMBL" id="KE361632">
    <property type="protein sequence ID" value="EPQ29085.1"/>
    <property type="molecule type" value="Genomic_DNA"/>
</dbReference>
<feature type="region of interest" description="Disordered" evidence="9">
    <location>
        <begin position="197"/>
        <end position="248"/>
    </location>
</feature>
<evidence type="ECO:0000256" key="6">
    <source>
        <dbReference type="ARBA" id="ARBA00022989"/>
    </source>
</evidence>
<sequence length="248" mass="27080">MHPALVILVAVLFVQSISVLGKERLQEVTYAIYVRILHRSTLAEQRRLRTEVFTNKQQLAKTSSQDEFAKWAKLRRKVDKGLQDLEKTNGTLSSSRTTFSLLFKALMFGLTTVLPFLVTSYYSKTPIFWIPPAGLWFGPLGWFLSLPRAPAGSISSTMWQMVCTRALISILSSLKSLLPVKQVEPVIVTPAQGSGQTGAAAAANAEKPTPSPSSASRSEPTSAASRDQARPGARRRAAHVDDAANAEL</sequence>
<feature type="topological domain" description="Cytoplasmic" evidence="8">
    <location>
        <begin position="171"/>
        <end position="248"/>
    </location>
</feature>
<organism evidence="12 13">
    <name type="scientific">Pseudozyma flocculosa PF-1</name>
    <dbReference type="NCBI Taxonomy" id="1277687"/>
    <lineage>
        <taxon>Eukaryota</taxon>
        <taxon>Fungi</taxon>
        <taxon>Dikarya</taxon>
        <taxon>Basidiomycota</taxon>
        <taxon>Ustilaginomycotina</taxon>
        <taxon>Ustilaginomycetes</taxon>
        <taxon>Ustilaginales</taxon>
        <taxon>Ustilaginaceae</taxon>
        <taxon>Pseudozyma</taxon>
    </lineage>
</organism>
<dbReference type="GO" id="GO:0043529">
    <property type="term" value="C:GET complex"/>
    <property type="evidence" value="ECO:0007669"/>
    <property type="project" value="InterPro"/>
</dbReference>
<keyword evidence="6 8" id="KW-1133">Transmembrane helix</keyword>
<dbReference type="GeneID" id="19317484"/>
<dbReference type="PANTHER" id="PTHR42650:SF1">
    <property type="entry name" value="GUIDED ENTRY OF TAIL-ANCHORED PROTEINS FACTOR 1"/>
    <property type="match status" value="1"/>
</dbReference>
<keyword evidence="7 8" id="KW-0472">Membrane</keyword>
<evidence type="ECO:0000313" key="13">
    <source>
        <dbReference type="Proteomes" id="UP000053664"/>
    </source>
</evidence>